<dbReference type="Proteomes" id="UP000053558">
    <property type="component" value="Unassembled WGS sequence"/>
</dbReference>
<feature type="region of interest" description="Disordered" evidence="2">
    <location>
        <begin position="304"/>
        <end position="354"/>
    </location>
</feature>
<feature type="region of interest" description="Disordered" evidence="2">
    <location>
        <begin position="188"/>
        <end position="291"/>
    </location>
</feature>
<dbReference type="AlphaFoldDB" id="A0A5M3MZZ5"/>
<evidence type="ECO:0000313" key="4">
    <source>
        <dbReference type="Proteomes" id="UP000053558"/>
    </source>
</evidence>
<protein>
    <recommendedName>
        <fullName evidence="5">BZIP domain-containing protein</fullName>
    </recommendedName>
</protein>
<dbReference type="GO" id="GO:0003700">
    <property type="term" value="F:DNA-binding transcription factor activity"/>
    <property type="evidence" value="ECO:0007669"/>
    <property type="project" value="InterPro"/>
</dbReference>
<reference evidence="4" key="1">
    <citation type="journal article" date="2012" name="Science">
        <title>The Paleozoic origin of enzymatic lignin decomposition reconstructed from 31 fungal genomes.</title>
        <authorList>
            <person name="Floudas D."/>
            <person name="Binder M."/>
            <person name="Riley R."/>
            <person name="Barry K."/>
            <person name="Blanchette R.A."/>
            <person name="Henrissat B."/>
            <person name="Martinez A.T."/>
            <person name="Otillar R."/>
            <person name="Spatafora J.W."/>
            <person name="Yadav J.S."/>
            <person name="Aerts A."/>
            <person name="Benoit I."/>
            <person name="Boyd A."/>
            <person name="Carlson A."/>
            <person name="Copeland A."/>
            <person name="Coutinho P.M."/>
            <person name="de Vries R.P."/>
            <person name="Ferreira P."/>
            <person name="Findley K."/>
            <person name="Foster B."/>
            <person name="Gaskell J."/>
            <person name="Glotzer D."/>
            <person name="Gorecki P."/>
            <person name="Heitman J."/>
            <person name="Hesse C."/>
            <person name="Hori C."/>
            <person name="Igarashi K."/>
            <person name="Jurgens J.A."/>
            <person name="Kallen N."/>
            <person name="Kersten P."/>
            <person name="Kohler A."/>
            <person name="Kuees U."/>
            <person name="Kumar T.K.A."/>
            <person name="Kuo A."/>
            <person name="LaButti K."/>
            <person name="Larrondo L.F."/>
            <person name="Lindquist E."/>
            <person name="Ling A."/>
            <person name="Lombard V."/>
            <person name="Lucas S."/>
            <person name="Lundell T."/>
            <person name="Martin R."/>
            <person name="McLaughlin D.J."/>
            <person name="Morgenstern I."/>
            <person name="Morin E."/>
            <person name="Murat C."/>
            <person name="Nagy L.G."/>
            <person name="Nolan M."/>
            <person name="Ohm R.A."/>
            <person name="Patyshakuliyeva A."/>
            <person name="Rokas A."/>
            <person name="Ruiz-Duenas F.J."/>
            <person name="Sabat G."/>
            <person name="Salamov A."/>
            <person name="Samejima M."/>
            <person name="Schmutz J."/>
            <person name="Slot J.C."/>
            <person name="St John F."/>
            <person name="Stenlid J."/>
            <person name="Sun H."/>
            <person name="Sun S."/>
            <person name="Syed K."/>
            <person name="Tsang A."/>
            <person name="Wiebenga A."/>
            <person name="Young D."/>
            <person name="Pisabarro A."/>
            <person name="Eastwood D.C."/>
            <person name="Martin F."/>
            <person name="Cullen D."/>
            <person name="Grigoriev I.V."/>
            <person name="Hibbett D.S."/>
        </authorList>
    </citation>
    <scope>NUCLEOTIDE SEQUENCE [LARGE SCALE GENOMIC DNA]</scope>
    <source>
        <strain evidence="4">RWD-64-598 SS2</strain>
    </source>
</reference>
<evidence type="ECO:0000313" key="3">
    <source>
        <dbReference type="EMBL" id="EIW84225.1"/>
    </source>
</evidence>
<accession>A0A5M3MZZ5</accession>
<dbReference type="Gene3D" id="1.20.5.170">
    <property type="match status" value="1"/>
</dbReference>
<feature type="compositionally biased region" description="Low complexity" evidence="2">
    <location>
        <begin position="83"/>
        <end position="99"/>
    </location>
</feature>
<evidence type="ECO:0000256" key="2">
    <source>
        <dbReference type="SAM" id="MobiDB-lite"/>
    </source>
</evidence>
<feature type="compositionally biased region" description="Pro residues" evidence="2">
    <location>
        <begin position="229"/>
        <end position="241"/>
    </location>
</feature>
<name>A0A5M3MZZ5_CONPW</name>
<feature type="compositionally biased region" description="Polar residues" evidence="2">
    <location>
        <begin position="257"/>
        <end position="268"/>
    </location>
</feature>
<feature type="region of interest" description="Disordered" evidence="2">
    <location>
        <begin position="53"/>
        <end position="159"/>
    </location>
</feature>
<dbReference type="RefSeq" id="XP_007765983.1">
    <property type="nucleotide sequence ID" value="XM_007767793.1"/>
</dbReference>
<feature type="region of interest" description="Disordered" evidence="2">
    <location>
        <begin position="1"/>
        <end position="25"/>
    </location>
</feature>
<feature type="compositionally biased region" description="Polar residues" evidence="2">
    <location>
        <begin position="188"/>
        <end position="199"/>
    </location>
</feature>
<dbReference type="GeneID" id="19200795"/>
<keyword evidence="4" id="KW-1185">Reference proteome</keyword>
<organism evidence="3 4">
    <name type="scientific">Coniophora puteana (strain RWD-64-598)</name>
    <name type="common">Brown rot fungus</name>
    <dbReference type="NCBI Taxonomy" id="741705"/>
    <lineage>
        <taxon>Eukaryota</taxon>
        <taxon>Fungi</taxon>
        <taxon>Dikarya</taxon>
        <taxon>Basidiomycota</taxon>
        <taxon>Agaricomycotina</taxon>
        <taxon>Agaricomycetes</taxon>
        <taxon>Agaricomycetidae</taxon>
        <taxon>Boletales</taxon>
        <taxon>Coniophorineae</taxon>
        <taxon>Coniophoraceae</taxon>
        <taxon>Coniophora</taxon>
    </lineage>
</organism>
<evidence type="ECO:0000256" key="1">
    <source>
        <dbReference type="SAM" id="Coils"/>
    </source>
</evidence>
<evidence type="ECO:0008006" key="5">
    <source>
        <dbReference type="Google" id="ProtNLM"/>
    </source>
</evidence>
<dbReference type="InterPro" id="IPR046347">
    <property type="entry name" value="bZIP_sf"/>
</dbReference>
<comment type="caution">
    <text evidence="3">The sequence shown here is derived from an EMBL/GenBank/DDBJ whole genome shotgun (WGS) entry which is preliminary data.</text>
</comment>
<feature type="compositionally biased region" description="Polar residues" evidence="2">
    <location>
        <begin position="100"/>
        <end position="110"/>
    </location>
</feature>
<keyword evidence="1" id="KW-0175">Coiled coil</keyword>
<gene>
    <name evidence="3" type="ORF">CONPUDRAFT_135742</name>
</gene>
<dbReference type="SUPFAM" id="SSF57959">
    <property type="entry name" value="Leucine zipper domain"/>
    <property type="match status" value="1"/>
</dbReference>
<dbReference type="KEGG" id="cput:CONPUDRAFT_135742"/>
<feature type="coiled-coil region" evidence="1">
    <location>
        <begin position="26"/>
        <end position="53"/>
    </location>
</feature>
<sequence length="354" mass="38906">MSSKRGRKRNDNLPPNRARDVQRAFRARRAAHLQALELRVSELEEENNCLRAALNLPPASRPALGRGPTGKDKPKSLEPTPVSQSTSSKSRASSLAADSPSPQRSVSASPSLIAPSLRTSPIVEGGTWQSDFGVSEQHPQRSHIPSPPTNFNLRPSNPILPNKTNVPQYGFPNSMAAPPARNIMTSSAMHPSQMQSYSHTGDRPVPPTYNDMGYFMNDVQDAQTHTQPPSQPQAPPPPQPQPQYHYHYSSFPPEPAQSLNSPHTSQASAPVHPEEQRPIHQPQRTQAHPQATPLPYQQRRSLTEPQGFRPFGSDLHLPNPVLHPHGIRLASPPPPVHDPRSQYSGQGRHITALP</sequence>
<dbReference type="EMBL" id="JH711575">
    <property type="protein sequence ID" value="EIW84225.1"/>
    <property type="molecule type" value="Genomic_DNA"/>
</dbReference>
<proteinExistence type="predicted"/>
<dbReference type="OrthoDB" id="2552152at2759"/>